<reference evidence="1 2" key="1">
    <citation type="journal article" date="2002" name="Environ. Microbiol.">
        <title>Complete genome sequence and comparative analysis of the metabolically versatile Pseudomonas putida KT2440.</title>
        <authorList>
            <person name="Nelson K.E."/>
            <person name="Weinel C."/>
            <person name="Paulsen I.T."/>
            <person name="Dodson R.J."/>
            <person name="Hilbert H."/>
            <person name="Martins dos Santos V.A."/>
            <person name="Fouts D.E."/>
            <person name="Gill S.R."/>
            <person name="Pop M."/>
            <person name="Holmes M."/>
            <person name="Brinkac L."/>
            <person name="Beanan M."/>
            <person name="DeBoy R.T."/>
            <person name="Daugherty S."/>
            <person name="Kolonay J."/>
            <person name="Madupu R."/>
            <person name="Nelson W."/>
            <person name="White O."/>
            <person name="Peterson J."/>
            <person name="Khouri H."/>
            <person name="Hance I."/>
            <person name="Chris Lee P."/>
            <person name="Holtzapple E."/>
            <person name="Scanlan D."/>
            <person name="Tran K."/>
            <person name="Moazzez A."/>
            <person name="Utterback T."/>
            <person name="Rizzo M."/>
            <person name="Lee K."/>
            <person name="Kosack D."/>
            <person name="Moestl D."/>
            <person name="Wedler H."/>
            <person name="Lauber J."/>
            <person name="Stjepandic D."/>
            <person name="Hoheisel J."/>
            <person name="Straetz M."/>
            <person name="Heim S."/>
            <person name="Kiewitz C."/>
            <person name="Eisen J.A."/>
            <person name="Timmis K.N."/>
            <person name="Dusterhoft A."/>
            <person name="Tummler B."/>
            <person name="Fraser C.M."/>
        </authorList>
    </citation>
    <scope>NUCLEOTIDE SEQUENCE [LARGE SCALE GENOMIC DNA]</scope>
    <source>
        <strain evidence="2">ATCC 47054 / DSM 6125 / CFBP 8728 / NCIMB 11950 / KT2440</strain>
    </source>
</reference>
<sequence length="182" mass="20650">MSTPALFRPECDPVTVVGRPDYVIYSCLQWQDQNLRVMTQAVKQTFCVMYGDFLDDRFITALGRAYLRGAMAPVKLIAYHEQNLDIFLDSKVSSSSIPAIEAIWEIDTHLYSGRHYSVAFASEDEIYSGRSDYPFWPVVKEIMESTALGISPYELPCYGENDLEDYTDDSLSFLPSIDEGQP</sequence>
<proteinExistence type="predicted"/>
<protein>
    <submittedName>
        <fullName evidence="1">Uncharacterized protein</fullName>
    </submittedName>
</protein>
<dbReference type="OrthoDB" id="7029818at2"/>
<keyword evidence="2" id="KW-1185">Reference proteome</keyword>
<dbReference type="RefSeq" id="WP_010955119.1">
    <property type="nucleotide sequence ID" value="NC_002947.4"/>
</dbReference>
<name>Q88EP3_PSEPK</name>
<evidence type="ECO:0000313" key="2">
    <source>
        <dbReference type="Proteomes" id="UP000000556"/>
    </source>
</evidence>
<dbReference type="BioCyc" id="PPUT160488:G1G01-4690-MONOMER"/>
<gene>
    <name evidence="1" type="ordered locus">PP_4411</name>
</gene>
<dbReference type="PATRIC" id="fig|160488.4.peg.4689"/>
<reference evidence="1 2" key="2">
    <citation type="journal article" date="2016" name="Environ. Microbiol.">
        <title>The revisited genome of Pseudomonas putida KT2440 enlightens its value as a robust metabolic chassis.</title>
        <authorList>
            <person name="Belda E."/>
            <person name="van Heck R.G."/>
            <person name="Lopez-Sanchez M.J."/>
            <person name="Cruveiller S."/>
            <person name="Barbe V."/>
            <person name="Fraser C."/>
            <person name="Klenk H.P."/>
            <person name="Petersen J."/>
            <person name="Morgat A."/>
            <person name="Nikel P.I."/>
            <person name="Vallenet D."/>
            <person name="Rouy Z."/>
            <person name="Sekowska A."/>
            <person name="Martins Dos Santos V.A."/>
            <person name="de Lorenzo V."/>
            <person name="Danchin A."/>
            <person name="Medigue C."/>
        </authorList>
    </citation>
    <scope>NUCLEOTIDE SEQUENCE [LARGE SCALE GENOMIC DNA]</scope>
    <source>
        <strain evidence="2">ATCC 47054 / DSM 6125 / CFBP 8728 / NCIMB 11950 / KT2440</strain>
    </source>
</reference>
<dbReference type="Proteomes" id="UP000000556">
    <property type="component" value="Chromosome"/>
</dbReference>
<dbReference type="HOGENOM" id="CLU_1480818_0_0_6"/>
<dbReference type="AlphaFoldDB" id="Q88EP3"/>
<accession>Q88EP3</accession>
<dbReference type="PhylomeDB" id="Q88EP3"/>
<dbReference type="EMBL" id="AE015451">
    <property type="protein sequence ID" value="AAN69988.1"/>
    <property type="molecule type" value="Genomic_DNA"/>
</dbReference>
<organism evidence="1 2">
    <name type="scientific">Pseudomonas putida (strain ATCC 47054 / DSM 6125 / CFBP 8728 / NCIMB 11950 / KT2440)</name>
    <dbReference type="NCBI Taxonomy" id="160488"/>
    <lineage>
        <taxon>Bacteria</taxon>
        <taxon>Pseudomonadati</taxon>
        <taxon>Pseudomonadota</taxon>
        <taxon>Gammaproteobacteria</taxon>
        <taxon>Pseudomonadales</taxon>
        <taxon>Pseudomonadaceae</taxon>
        <taxon>Pseudomonas</taxon>
    </lineage>
</organism>
<dbReference type="KEGG" id="ppu:PP_4411"/>
<dbReference type="PaxDb" id="160488-PP_4411"/>
<evidence type="ECO:0000313" key="1">
    <source>
        <dbReference type="EMBL" id="AAN69988.1"/>
    </source>
</evidence>
<dbReference type="STRING" id="160488.PP_4411"/>